<reference evidence="1 2" key="1">
    <citation type="submission" date="2021-10" db="EMBL/GenBank/DDBJ databases">
        <title>Alishewanella koreense sp. nov. isolated from seawater of southwestern coast in South Korea and the proposal for the reclassification of Rheinheimera perlucida and Rheinheimera tuosuensis as Arsukibacterium perlucida and Arsukibacterium tuosuensis.</title>
        <authorList>
            <person name="Kim K.H."/>
            <person name="Ruan W."/>
            <person name="Kim K.R."/>
            <person name="Baek J.H."/>
            <person name="Jeon C.O."/>
        </authorList>
    </citation>
    <scope>NUCLEOTIDE SEQUENCE [LARGE SCALE GENOMIC DNA]</scope>
    <source>
        <strain evidence="1 2">16-MA</strain>
    </source>
</reference>
<name>A0ABS8C4Z5_9ALTE</name>
<dbReference type="Proteomes" id="UP000633814">
    <property type="component" value="Unassembled WGS sequence"/>
</dbReference>
<gene>
    <name evidence="1" type="ORF">JAO78_010315</name>
</gene>
<sequence>MLDDFFIQLSTEPDSISFAQTMAVIDKHYDFTAVAFENGEVTNAADQNNGSCKIFAFGLLHQLSEPQTLQLFGEHYRQVMATPNGADHQNIRNFLITGWNGIRFSGNALQLKSTAV</sequence>
<accession>A0ABS8C4Z5</accession>
<proteinExistence type="predicted"/>
<dbReference type="EMBL" id="JAEINI020000005">
    <property type="protein sequence ID" value="MCB5227205.1"/>
    <property type="molecule type" value="Genomic_DNA"/>
</dbReference>
<protein>
    <submittedName>
        <fullName evidence="1">HopJ type III effector protein</fullName>
    </submittedName>
</protein>
<dbReference type="RefSeq" id="WP_226751263.1">
    <property type="nucleotide sequence ID" value="NZ_JAEINI020000005.1"/>
</dbReference>
<dbReference type="InterPro" id="IPR014984">
    <property type="entry name" value="HopJ"/>
</dbReference>
<dbReference type="Pfam" id="PF08888">
    <property type="entry name" value="HopJ"/>
    <property type="match status" value="1"/>
</dbReference>
<dbReference type="InterPro" id="IPR038604">
    <property type="entry name" value="HopJ_sf"/>
</dbReference>
<organism evidence="1 2">
    <name type="scientific">Alishewanella maricola</name>
    <dbReference type="NCBI Taxonomy" id="2795740"/>
    <lineage>
        <taxon>Bacteria</taxon>
        <taxon>Pseudomonadati</taxon>
        <taxon>Pseudomonadota</taxon>
        <taxon>Gammaproteobacteria</taxon>
        <taxon>Alteromonadales</taxon>
        <taxon>Alteromonadaceae</taxon>
        <taxon>Alishewanella</taxon>
    </lineage>
</organism>
<evidence type="ECO:0000313" key="2">
    <source>
        <dbReference type="Proteomes" id="UP000633814"/>
    </source>
</evidence>
<keyword evidence="2" id="KW-1185">Reference proteome</keyword>
<dbReference type="Gene3D" id="3.20.160.10">
    <property type="entry name" value="vpa0580 domain like"/>
    <property type="match status" value="1"/>
</dbReference>
<comment type="caution">
    <text evidence="1">The sequence shown here is derived from an EMBL/GenBank/DDBJ whole genome shotgun (WGS) entry which is preliminary data.</text>
</comment>
<evidence type="ECO:0000313" key="1">
    <source>
        <dbReference type="EMBL" id="MCB5227205.1"/>
    </source>
</evidence>